<organism evidence="5 6">
    <name type="scientific">Calicophoron daubneyi</name>
    <name type="common">Rumen fluke</name>
    <name type="synonym">Paramphistomum daubneyi</name>
    <dbReference type="NCBI Taxonomy" id="300641"/>
    <lineage>
        <taxon>Eukaryota</taxon>
        <taxon>Metazoa</taxon>
        <taxon>Spiralia</taxon>
        <taxon>Lophotrochozoa</taxon>
        <taxon>Platyhelminthes</taxon>
        <taxon>Trematoda</taxon>
        <taxon>Digenea</taxon>
        <taxon>Plagiorchiida</taxon>
        <taxon>Pronocephalata</taxon>
        <taxon>Paramphistomoidea</taxon>
        <taxon>Paramphistomidae</taxon>
        <taxon>Calicophoron</taxon>
    </lineage>
</organism>
<gene>
    <name evidence="5" type="ORF">CDAUBV1_LOCUS7012</name>
</gene>
<feature type="compositionally biased region" description="Low complexity" evidence="1">
    <location>
        <begin position="942"/>
        <end position="967"/>
    </location>
</feature>
<feature type="compositionally biased region" description="Polar residues" evidence="1">
    <location>
        <begin position="1183"/>
        <end position="1195"/>
    </location>
</feature>
<feature type="region of interest" description="Disordered" evidence="1">
    <location>
        <begin position="1567"/>
        <end position="1600"/>
    </location>
</feature>
<feature type="compositionally biased region" description="Polar residues" evidence="1">
    <location>
        <begin position="765"/>
        <end position="776"/>
    </location>
</feature>
<feature type="region of interest" description="Disordered" evidence="1">
    <location>
        <begin position="941"/>
        <end position="1044"/>
    </location>
</feature>
<dbReference type="PANTHER" id="PTHR45858:SF5">
    <property type="entry name" value="MOESIN_EZRIN_RADIXIN HOMOLOG 1"/>
    <property type="match status" value="1"/>
</dbReference>
<sequence>MPGKEQEKPNISKNAALDITVLLLNDKTEEFKLNTYHLGQELYDLVLKKFGRLEYQYFDLEFIDIEGNQCWLDHNKPLMKVVRAVGTVSLNFFFAVKYYVPYPNLLEDASTRYLFALQIKRDFFRGLLHSNRNTSLLLAAFIVQSELGDYKETECKSYAYLKKHHLLRSAPDSYLMRLMELHQTLVGLTKADADYRLLDVARKVELYGIWLHPVRDATDQQFNLGVSYSGIAIFQNFSRINTFSWSKIRKLSFKRRRFVIKLHTDDQEHFADTAEFNFLTKNGCKMFWKKCIEQHAFFRSLSTFYPSTGPSRSSGGLLGFSRASSFPSLKRLRRSASVGASGGPESFASSTGPSVHGPVSDTVTSTNHPSLLSTPIRKLARFRSHGSNHRLNGHSQPRPTSSSDDTHSFISASMKTPGLLSDLPYSAAEVSAPTRPAGVTKLLSTYPNPTAEHFQLLRLSFTSLIPESNADTGQNTPLFSHRRIMEPMRHRAVSTPSISRTEHPRRRVGSHAFVPRQYAPSFPSTLRRSQPQSCSSGFDLSQGSSFPERPHFDREALATHTVLSACNLLQTTNTDYGFEDTDKNNLVRRESSSSSCSLSSNESPTPVSWNSAVNGSLVLPSPRADLNIRNSTSDEHQDTSSWLISTKNENHPVPFSIKAPTNISSPQLNMPPVSMESSSRKRRITSDFGLVADANSRSFLFHGRTSKIPLNRAESMETPTKSVASVILDSDNEQADIKTNKGNLLSSAHRPQTPRANHSSDHRFSWTSDTNLQSGEESPDICFPRTSIFPRKGISESVLASSEFQPPESGAKEIDSAHTDDFCHPSVCTKSETKERRSEGQLTSHTAAKSKSTQDELEDSRRSDRECFSDNGFLMNTSDGTSSLNSRDEPMPESLGDAMSLGAISMRTSLSCYDLSDGDGAVASNLEQELMGDRLNKSSENLRQLEQSPSSSSSGQNLLYQLTPSPKLSKKRKPRRHFKRAKSESAVAKRIPSESSDEYPLASRRRPLRRLKRRHKTDKQTSDASNKLLPNAAPRPPVKTVSPGERNNVQIMKRALQTEWMFSRELAFLSTYPLEVAESLNCQSLVQWLTDRLLPLLEPLINRHASFLNVLENRVAEWERSLLPSSPSCDQLASTRIRQNSPLRQHPLDKTDSLAALSDERLAETKVLDSASSSASREYVSPPRTTYSSSVSQPNILARFSPGGDESNRPSNRSFYPGAVFKEYLDMLQLYSNWVSESPSLITGLWSLAQWETSDPRSNQLAPLKSRVINTRRRQMSTDASFASNSSSLQRNNQQSEYAVVRNVWQLIESFSPCTLPFLTYLLRPGRHMRQYCVLIGSLFANYPPDHPDVPVCKGVFTKFVQSARLLYPVYRNAEHLCLLLECSRRVFPTNGFWYNPFPDISTNAQNEDNRVWKSGTIPTFQPSGLIGEAFGSEKTPTSPQGESRWTRVLSSTCLHRFGWLKKYSKRGFQPRMVFLFSDRVVYASRIRGLNGLYLKVHGIVSLRGAFVEKDKPLKDGDDALGPFANSALLYSIGLSQSELSELPEGVPCSSALFAIVVTSLDSDTAPSSIPSDKDLNDYNVVQDTTTESGRSRSKHRKSRRKLLFAAPNGVTRDIWVEDFTRILRSQLDSKSTPESNSVCPTSRNLSKLPRGIFRLRDPDVSDLVCSQVVQRHYGSRPGSSWSVNVHNTTTATESSTYDRDNILTICWRRHLSVSPSQLLNANDCEMNGFLLRKLKHGSAWQKLWVVLSDVCLFFFKAPNDAQPIARLTLLGYTVELVEPSTLEPKATCPEGAHSQSMDYLLALRHNSKHYYFRTEKSKMIMSWYHALSAVLACTKPSVGSCVHTQNAKVESDGVKCCFCESTKPISAPSSNHREERVSVNDTPEDSPVRGERS</sequence>
<dbReference type="Gene3D" id="1.20.900.10">
    <property type="entry name" value="Dbl homology (DH) domain"/>
    <property type="match status" value="1"/>
</dbReference>
<feature type="compositionally biased region" description="Polar residues" evidence="1">
    <location>
        <begin position="1580"/>
        <end position="1589"/>
    </location>
</feature>
<dbReference type="SUPFAM" id="SSF48065">
    <property type="entry name" value="DBL homology domain (DH-domain)"/>
    <property type="match status" value="1"/>
</dbReference>
<proteinExistence type="predicted"/>
<dbReference type="SMART" id="SM01196">
    <property type="entry name" value="FERM_C"/>
    <property type="match status" value="1"/>
</dbReference>
<feature type="region of interest" description="Disordered" evidence="1">
    <location>
        <begin position="740"/>
        <end position="784"/>
    </location>
</feature>
<dbReference type="Gene3D" id="1.20.80.10">
    <property type="match status" value="1"/>
</dbReference>
<dbReference type="InterPro" id="IPR001849">
    <property type="entry name" value="PH_domain"/>
</dbReference>
<feature type="compositionally biased region" description="Basic residues" evidence="1">
    <location>
        <begin position="1003"/>
        <end position="1017"/>
    </location>
</feature>
<dbReference type="PROSITE" id="PS50057">
    <property type="entry name" value="FERM_3"/>
    <property type="match status" value="1"/>
</dbReference>
<feature type="compositionally biased region" description="Polar residues" evidence="1">
    <location>
        <begin position="659"/>
        <end position="668"/>
    </location>
</feature>
<feature type="compositionally biased region" description="Polar residues" evidence="1">
    <location>
        <begin position="874"/>
        <end position="885"/>
    </location>
</feature>
<dbReference type="InterPro" id="IPR051835">
    <property type="entry name" value="RAC1-GEF"/>
</dbReference>
<feature type="compositionally biased region" description="Basic and acidic residues" evidence="1">
    <location>
        <begin position="859"/>
        <end position="868"/>
    </location>
</feature>
<evidence type="ECO:0000313" key="5">
    <source>
        <dbReference type="EMBL" id="CAL5133768.1"/>
    </source>
</evidence>
<dbReference type="Pfam" id="PF00373">
    <property type="entry name" value="FERM_M"/>
    <property type="match status" value="1"/>
</dbReference>
<dbReference type="InterPro" id="IPR000219">
    <property type="entry name" value="DH_dom"/>
</dbReference>
<reference evidence="5" key="1">
    <citation type="submission" date="2024-06" db="EMBL/GenBank/DDBJ databases">
        <authorList>
            <person name="Liu X."/>
            <person name="Lenzi L."/>
            <person name="Haldenby T S."/>
            <person name="Uol C."/>
        </authorList>
    </citation>
    <scope>NUCLEOTIDE SEQUENCE</scope>
</reference>
<dbReference type="Pfam" id="PF00169">
    <property type="entry name" value="PH"/>
    <property type="match status" value="1"/>
</dbReference>
<dbReference type="CDD" id="cd14473">
    <property type="entry name" value="FERM_B-lobe"/>
    <property type="match status" value="1"/>
</dbReference>
<dbReference type="PRINTS" id="PR00935">
    <property type="entry name" value="BAND41"/>
</dbReference>
<dbReference type="Proteomes" id="UP001497525">
    <property type="component" value="Unassembled WGS sequence"/>
</dbReference>
<dbReference type="FunFam" id="2.30.29.30:FF:000002">
    <property type="entry name" value="Band 4.1-like protein 5 isoform 1"/>
    <property type="match status" value="1"/>
</dbReference>
<feature type="compositionally biased region" description="Basic and acidic residues" evidence="1">
    <location>
        <begin position="810"/>
        <end position="823"/>
    </location>
</feature>
<feature type="region of interest" description="Disordered" evidence="1">
    <location>
        <begin position="653"/>
        <end position="681"/>
    </location>
</feature>
<feature type="domain" description="DH" evidence="3">
    <location>
        <begin position="1047"/>
        <end position="1349"/>
    </location>
</feature>
<dbReference type="EMBL" id="CAXLJL010000157">
    <property type="protein sequence ID" value="CAL5133768.1"/>
    <property type="molecule type" value="Genomic_DNA"/>
</dbReference>
<feature type="region of interest" description="Disordered" evidence="1">
    <location>
        <begin position="521"/>
        <end position="545"/>
    </location>
</feature>
<protein>
    <submittedName>
        <fullName evidence="5">Uncharacterized protein</fullName>
    </submittedName>
</protein>
<evidence type="ECO:0000313" key="6">
    <source>
        <dbReference type="Proteomes" id="UP001497525"/>
    </source>
</evidence>
<comment type="caution">
    <text evidence="5">The sequence shown here is derived from an EMBL/GenBank/DDBJ whole genome shotgun (WGS) entry which is preliminary data.</text>
</comment>
<dbReference type="InterPro" id="IPR041788">
    <property type="entry name" value="FARP1/FARP2/FRMD7_FERM_C"/>
</dbReference>
<dbReference type="Pfam" id="PF09379">
    <property type="entry name" value="FERM_N"/>
    <property type="match status" value="1"/>
</dbReference>
<dbReference type="Pfam" id="PF09380">
    <property type="entry name" value="FERM_C"/>
    <property type="match status" value="1"/>
</dbReference>
<dbReference type="PROSITE" id="PS50003">
    <property type="entry name" value="PH_DOMAIN"/>
    <property type="match status" value="1"/>
</dbReference>
<dbReference type="InterPro" id="IPR011993">
    <property type="entry name" value="PH-like_dom_sf"/>
</dbReference>
<dbReference type="SMART" id="SM00295">
    <property type="entry name" value="B41"/>
    <property type="match status" value="1"/>
</dbReference>
<evidence type="ECO:0000259" key="3">
    <source>
        <dbReference type="PROSITE" id="PS50010"/>
    </source>
</evidence>
<dbReference type="PROSITE" id="PS50010">
    <property type="entry name" value="DH_2"/>
    <property type="match status" value="1"/>
</dbReference>
<feature type="region of interest" description="Disordered" evidence="1">
    <location>
        <begin position="337"/>
        <end position="370"/>
    </location>
</feature>
<feature type="compositionally biased region" description="Polar residues" evidence="1">
    <location>
        <begin position="361"/>
        <end position="370"/>
    </location>
</feature>
<accession>A0AAV2TEY3</accession>
<feature type="domain" description="PH" evidence="2">
    <location>
        <begin position="1724"/>
        <end position="1833"/>
    </location>
</feature>
<feature type="region of interest" description="Disordered" evidence="1">
    <location>
        <begin position="1173"/>
        <end position="1211"/>
    </location>
</feature>
<feature type="domain" description="FERM" evidence="4">
    <location>
        <begin position="17"/>
        <end position="302"/>
    </location>
</feature>
<feature type="region of interest" description="Disordered" evidence="1">
    <location>
        <begin position="386"/>
        <end position="410"/>
    </location>
</feature>
<feature type="compositionally biased region" description="Basic residues" evidence="1">
    <location>
        <begin position="968"/>
        <end position="980"/>
    </location>
</feature>
<dbReference type="Gene3D" id="3.10.20.90">
    <property type="entry name" value="Phosphatidylinositol 3-kinase Catalytic Subunit, Chain A, domain 1"/>
    <property type="match status" value="1"/>
</dbReference>
<feature type="compositionally biased region" description="Polar residues" evidence="1">
    <location>
        <begin position="522"/>
        <end position="545"/>
    </location>
</feature>
<dbReference type="Gene3D" id="2.30.29.30">
    <property type="entry name" value="Pleckstrin-homology domain (PH domain)/Phosphotyrosine-binding domain (PTB)"/>
    <property type="match status" value="3"/>
</dbReference>
<dbReference type="SUPFAM" id="SSF47031">
    <property type="entry name" value="Second domain of FERM"/>
    <property type="match status" value="1"/>
</dbReference>
<dbReference type="SUPFAM" id="SSF54236">
    <property type="entry name" value="Ubiquitin-like"/>
    <property type="match status" value="1"/>
</dbReference>
<dbReference type="InterPro" id="IPR000299">
    <property type="entry name" value="FERM_domain"/>
</dbReference>
<dbReference type="InterPro" id="IPR029071">
    <property type="entry name" value="Ubiquitin-like_domsf"/>
</dbReference>
<feature type="compositionally biased region" description="Polar residues" evidence="1">
    <location>
        <begin position="393"/>
        <end position="410"/>
    </location>
</feature>
<dbReference type="CDD" id="cd13193">
    <property type="entry name" value="FERM_C_FARP1-like"/>
    <property type="match status" value="1"/>
</dbReference>
<feature type="compositionally biased region" description="Polar residues" evidence="1">
    <location>
        <begin position="840"/>
        <end position="851"/>
    </location>
</feature>
<feature type="region of interest" description="Disordered" evidence="1">
    <location>
        <begin position="1865"/>
        <end position="1894"/>
    </location>
</feature>
<dbReference type="InterPro" id="IPR035899">
    <property type="entry name" value="DBL_dom_sf"/>
</dbReference>
<dbReference type="InterPro" id="IPR018979">
    <property type="entry name" value="FERM_N"/>
</dbReference>
<dbReference type="SUPFAM" id="SSF50729">
    <property type="entry name" value="PH domain-like"/>
    <property type="match status" value="3"/>
</dbReference>
<evidence type="ECO:0000256" key="1">
    <source>
        <dbReference type="SAM" id="MobiDB-lite"/>
    </source>
</evidence>
<evidence type="ECO:0000259" key="2">
    <source>
        <dbReference type="PROSITE" id="PS50003"/>
    </source>
</evidence>
<dbReference type="InterPro" id="IPR014352">
    <property type="entry name" value="FERM/acyl-CoA-bd_prot_sf"/>
</dbReference>
<dbReference type="GO" id="GO:0005085">
    <property type="term" value="F:guanyl-nucleotide exchange factor activity"/>
    <property type="evidence" value="ECO:0007669"/>
    <property type="project" value="InterPro"/>
</dbReference>
<name>A0AAV2TEY3_CALDB</name>
<dbReference type="InterPro" id="IPR019749">
    <property type="entry name" value="Band_41_domain"/>
</dbReference>
<feature type="region of interest" description="Disordered" evidence="1">
    <location>
        <begin position="802"/>
        <end position="897"/>
    </location>
</feature>
<feature type="compositionally biased region" description="Polar residues" evidence="1">
    <location>
        <begin position="740"/>
        <end position="757"/>
    </location>
</feature>
<dbReference type="InterPro" id="IPR035963">
    <property type="entry name" value="FERM_2"/>
</dbReference>
<evidence type="ECO:0000259" key="4">
    <source>
        <dbReference type="PROSITE" id="PS50057"/>
    </source>
</evidence>
<dbReference type="InterPro" id="IPR019748">
    <property type="entry name" value="FERM_central"/>
</dbReference>
<dbReference type="InterPro" id="IPR018980">
    <property type="entry name" value="FERM_PH-like_C"/>
</dbReference>
<dbReference type="PANTHER" id="PTHR45858">
    <property type="entry name" value="FERM DOMAIN CONTAINING PROTEIN"/>
    <property type="match status" value="1"/>
</dbReference>
<dbReference type="SMART" id="SM00233">
    <property type="entry name" value="PH"/>
    <property type="match status" value="2"/>
</dbReference>